<evidence type="ECO:0000256" key="4">
    <source>
        <dbReference type="PROSITE-ProRule" id="PRU00335"/>
    </source>
</evidence>
<dbReference type="FunFam" id="1.10.10.60:FF:000141">
    <property type="entry name" value="TetR family transcriptional regulator"/>
    <property type="match status" value="1"/>
</dbReference>
<reference evidence="7 8" key="1">
    <citation type="submission" date="2018-06" db="EMBL/GenBank/DDBJ databases">
        <title>Phytoactinopolyspora halophila sp. nov., a novel halophilic actinomycete isolated from a saline soil in China.</title>
        <authorList>
            <person name="Tang S.-K."/>
        </authorList>
    </citation>
    <scope>NUCLEOTIDE SEQUENCE [LARGE SCALE GENOMIC DNA]</scope>
    <source>
        <strain evidence="7 8">YIM 96934</strain>
    </source>
</reference>
<dbReference type="PANTHER" id="PTHR30055">
    <property type="entry name" value="HTH-TYPE TRANSCRIPTIONAL REGULATOR RUTR"/>
    <property type="match status" value="1"/>
</dbReference>
<dbReference type="GO" id="GO:0045892">
    <property type="term" value="P:negative regulation of DNA-templated transcription"/>
    <property type="evidence" value="ECO:0007669"/>
    <property type="project" value="UniProtKB-ARBA"/>
</dbReference>
<dbReference type="AlphaFoldDB" id="A0A329R2I0"/>
<dbReference type="Pfam" id="PF00440">
    <property type="entry name" value="TetR_N"/>
    <property type="match status" value="1"/>
</dbReference>
<evidence type="ECO:0000256" key="3">
    <source>
        <dbReference type="ARBA" id="ARBA00023163"/>
    </source>
</evidence>
<keyword evidence="2 4" id="KW-0238">DNA-binding</keyword>
<keyword evidence="1" id="KW-0805">Transcription regulation</keyword>
<keyword evidence="8" id="KW-1185">Reference proteome</keyword>
<protein>
    <submittedName>
        <fullName evidence="7">TetR family transcriptional regulator</fullName>
    </submittedName>
</protein>
<dbReference type="PROSITE" id="PS50977">
    <property type="entry name" value="HTH_TETR_2"/>
    <property type="match status" value="1"/>
</dbReference>
<evidence type="ECO:0000313" key="7">
    <source>
        <dbReference type="EMBL" id="RAW18777.1"/>
    </source>
</evidence>
<evidence type="ECO:0000259" key="6">
    <source>
        <dbReference type="PROSITE" id="PS50977"/>
    </source>
</evidence>
<dbReference type="OrthoDB" id="3528955at2"/>
<dbReference type="PANTHER" id="PTHR30055:SF234">
    <property type="entry name" value="HTH-TYPE TRANSCRIPTIONAL REGULATOR BETI"/>
    <property type="match status" value="1"/>
</dbReference>
<evidence type="ECO:0000256" key="5">
    <source>
        <dbReference type="SAM" id="MobiDB-lite"/>
    </source>
</evidence>
<sequence length="207" mass="22497">MADGRQVDERGAGEVSAPARRMRRADRREQLLAAATRAFARTGFAATSLDDVVAEAGVSRVILYRHFESKADMYRAVLERVCGRLEEAVGSGDYDEGTIPDLLRAARADPDGFRLLFRYAAGEPEFREFTSRLGGAATEIAHRHLAESIPDARWAAWASHLVPTVAIEAVIAWLDAGQPGDEAAAERIGQAIQGVIDAARLPDTPER</sequence>
<dbReference type="GO" id="GO:0000976">
    <property type="term" value="F:transcription cis-regulatory region binding"/>
    <property type="evidence" value="ECO:0007669"/>
    <property type="project" value="TreeGrafter"/>
</dbReference>
<gene>
    <name evidence="7" type="ORF">DPM12_01545</name>
</gene>
<dbReference type="Proteomes" id="UP000250462">
    <property type="component" value="Unassembled WGS sequence"/>
</dbReference>
<feature type="DNA-binding region" description="H-T-H motif" evidence="4">
    <location>
        <begin position="48"/>
        <end position="67"/>
    </location>
</feature>
<dbReference type="InterPro" id="IPR009057">
    <property type="entry name" value="Homeodomain-like_sf"/>
</dbReference>
<proteinExistence type="predicted"/>
<name>A0A329R2I0_9ACTN</name>
<organism evidence="7 8">
    <name type="scientific">Phytoactinopolyspora halophila</name>
    <dbReference type="NCBI Taxonomy" id="1981511"/>
    <lineage>
        <taxon>Bacteria</taxon>
        <taxon>Bacillati</taxon>
        <taxon>Actinomycetota</taxon>
        <taxon>Actinomycetes</taxon>
        <taxon>Jiangellales</taxon>
        <taxon>Jiangellaceae</taxon>
        <taxon>Phytoactinopolyspora</taxon>
    </lineage>
</organism>
<dbReference type="GO" id="GO:0003700">
    <property type="term" value="F:DNA-binding transcription factor activity"/>
    <property type="evidence" value="ECO:0007669"/>
    <property type="project" value="TreeGrafter"/>
</dbReference>
<dbReference type="RefSeq" id="WP_112256680.1">
    <property type="nucleotide sequence ID" value="NZ_QMIG01000001.1"/>
</dbReference>
<evidence type="ECO:0000256" key="1">
    <source>
        <dbReference type="ARBA" id="ARBA00023015"/>
    </source>
</evidence>
<keyword evidence="3" id="KW-0804">Transcription</keyword>
<feature type="domain" description="HTH tetR-type" evidence="6">
    <location>
        <begin position="25"/>
        <end position="85"/>
    </location>
</feature>
<feature type="compositionally biased region" description="Basic and acidic residues" evidence="5">
    <location>
        <begin position="1"/>
        <end position="12"/>
    </location>
</feature>
<dbReference type="SUPFAM" id="SSF46689">
    <property type="entry name" value="Homeodomain-like"/>
    <property type="match status" value="1"/>
</dbReference>
<dbReference type="Gene3D" id="1.10.357.10">
    <property type="entry name" value="Tetracycline Repressor, domain 2"/>
    <property type="match status" value="1"/>
</dbReference>
<evidence type="ECO:0000313" key="8">
    <source>
        <dbReference type="Proteomes" id="UP000250462"/>
    </source>
</evidence>
<accession>A0A329R2I0</accession>
<dbReference type="EMBL" id="QMIG01000001">
    <property type="protein sequence ID" value="RAW18777.1"/>
    <property type="molecule type" value="Genomic_DNA"/>
</dbReference>
<dbReference type="InterPro" id="IPR001647">
    <property type="entry name" value="HTH_TetR"/>
</dbReference>
<dbReference type="PRINTS" id="PR00455">
    <property type="entry name" value="HTHTETR"/>
</dbReference>
<feature type="region of interest" description="Disordered" evidence="5">
    <location>
        <begin position="1"/>
        <end position="23"/>
    </location>
</feature>
<comment type="caution">
    <text evidence="7">The sequence shown here is derived from an EMBL/GenBank/DDBJ whole genome shotgun (WGS) entry which is preliminary data.</text>
</comment>
<evidence type="ECO:0000256" key="2">
    <source>
        <dbReference type="ARBA" id="ARBA00023125"/>
    </source>
</evidence>
<dbReference type="InterPro" id="IPR050109">
    <property type="entry name" value="HTH-type_TetR-like_transc_reg"/>
</dbReference>